<reference evidence="3" key="1">
    <citation type="submission" date="2022-11" db="UniProtKB">
        <authorList>
            <consortium name="WormBaseParasite"/>
        </authorList>
    </citation>
    <scope>IDENTIFICATION</scope>
</reference>
<keyword evidence="2" id="KW-1185">Reference proteome</keyword>
<sequence>MQAHTSAAHSVTSDSDAVHQNTSQRGETMSETGAHLRNDFPQRPSISALGTHHQKVFQQGALTSASCAHLYTTPYKVP</sequence>
<organism evidence="2 3">
    <name type="scientific">Romanomermis culicivorax</name>
    <name type="common">Nematode worm</name>
    <dbReference type="NCBI Taxonomy" id="13658"/>
    <lineage>
        <taxon>Eukaryota</taxon>
        <taxon>Metazoa</taxon>
        <taxon>Ecdysozoa</taxon>
        <taxon>Nematoda</taxon>
        <taxon>Enoplea</taxon>
        <taxon>Dorylaimia</taxon>
        <taxon>Mermithida</taxon>
        <taxon>Mermithoidea</taxon>
        <taxon>Mermithidae</taxon>
        <taxon>Romanomermis</taxon>
    </lineage>
</organism>
<feature type="compositionally biased region" description="Polar residues" evidence="1">
    <location>
        <begin position="1"/>
        <end position="31"/>
    </location>
</feature>
<proteinExistence type="predicted"/>
<accession>A0A915HEK9</accession>
<dbReference type="AlphaFoldDB" id="A0A915HEK9"/>
<name>A0A915HEK9_ROMCU</name>
<evidence type="ECO:0000256" key="1">
    <source>
        <dbReference type="SAM" id="MobiDB-lite"/>
    </source>
</evidence>
<feature type="region of interest" description="Disordered" evidence="1">
    <location>
        <begin position="1"/>
        <end position="46"/>
    </location>
</feature>
<protein>
    <submittedName>
        <fullName evidence="3">Uncharacterized protein</fullName>
    </submittedName>
</protein>
<evidence type="ECO:0000313" key="2">
    <source>
        <dbReference type="Proteomes" id="UP000887565"/>
    </source>
</evidence>
<dbReference type="Proteomes" id="UP000887565">
    <property type="component" value="Unplaced"/>
</dbReference>
<dbReference type="WBParaSite" id="nRc.2.0.1.t00487-RA">
    <property type="protein sequence ID" value="nRc.2.0.1.t00487-RA"/>
    <property type="gene ID" value="nRc.2.0.1.g00487"/>
</dbReference>
<evidence type="ECO:0000313" key="3">
    <source>
        <dbReference type="WBParaSite" id="nRc.2.0.1.t00487-RA"/>
    </source>
</evidence>